<dbReference type="Proteomes" id="UP000297613">
    <property type="component" value="Unassembled WGS sequence"/>
</dbReference>
<dbReference type="AlphaFoldDB" id="A0A6N4QCL6"/>
<dbReference type="EMBL" id="RQGM01000018">
    <property type="protein sequence ID" value="TGL87061.1"/>
    <property type="molecule type" value="Genomic_DNA"/>
</dbReference>
<name>A0A6N4QCL6_9LEPT</name>
<proteinExistence type="predicted"/>
<reference evidence="1 2" key="1">
    <citation type="journal article" date="2019" name="PLoS Negl. Trop. Dis.">
        <title>Revisiting the worldwide diversity of Leptospira species in the environment.</title>
        <authorList>
            <person name="Vincent A.T."/>
            <person name="Schiettekatte O."/>
            <person name="Bourhy P."/>
            <person name="Veyrier F.J."/>
            <person name="Picardeau M."/>
        </authorList>
    </citation>
    <scope>NUCLEOTIDE SEQUENCE [LARGE SCALE GENOMIC DNA]</scope>
    <source>
        <strain evidence="1 2">201702445</strain>
    </source>
</reference>
<evidence type="ECO:0008006" key="3">
    <source>
        <dbReference type="Google" id="ProtNLM"/>
    </source>
</evidence>
<organism evidence="1 2">
    <name type="scientific">Leptospira yasudae</name>
    <dbReference type="NCBI Taxonomy" id="2202201"/>
    <lineage>
        <taxon>Bacteria</taxon>
        <taxon>Pseudomonadati</taxon>
        <taxon>Spirochaetota</taxon>
        <taxon>Spirochaetia</taxon>
        <taxon>Leptospirales</taxon>
        <taxon>Leptospiraceae</taxon>
        <taxon>Leptospira</taxon>
    </lineage>
</organism>
<gene>
    <name evidence="1" type="ORF">EHQ83_05130</name>
</gene>
<sequence length="446" mass="51795">MQILEKEKTNDLWPEITLSSFAEKISIPEETPITEIVLPRRKKNEGPVPRNPEILRLKSKILEYFSGALNKVHSPFSSLRIDLLGEFRFQSDATSPFEEEGLSEREKNLLKIFFEELLDKALEEHQADPEVFQVLESFLLHEQELDEYLALTQVYDQDLPFVVEAKQLLALMGKIEYSDFLMNKGSSRFQKFGALWKFGGLQVEDRETIYDLVVTGEEPGLLGLAWLLFKHETTGFRTVFPIERRVLSVIEHLSSEEKESFFKAYSSRHGYLENYFVLKRIRPREYRKAWLEGEKQKNGRSVLLGSLQENILAGQDESLEKRYALLKENHLVYTLSPFELLILLNSTESSNVQKEIGGFSERLPDSYLTRRAKAALLFFKKEYENFLNSSEQCGRFRFSPEMLYLKGLALIEIGRSDEGIGILDSLLLKFPDSDYLRLVLERYKKN</sequence>
<protein>
    <recommendedName>
        <fullName evidence="3">Tetratricopeptide repeat protein</fullName>
    </recommendedName>
</protein>
<comment type="caution">
    <text evidence="1">The sequence shown here is derived from an EMBL/GenBank/DDBJ whole genome shotgun (WGS) entry which is preliminary data.</text>
</comment>
<evidence type="ECO:0000313" key="1">
    <source>
        <dbReference type="EMBL" id="TGL87061.1"/>
    </source>
</evidence>
<dbReference type="RefSeq" id="WP_135573440.1">
    <property type="nucleotide sequence ID" value="NZ_RQGK01000065.1"/>
</dbReference>
<accession>A0A6N4QCL6</accession>
<evidence type="ECO:0000313" key="2">
    <source>
        <dbReference type="Proteomes" id="UP000297613"/>
    </source>
</evidence>